<dbReference type="PANTHER" id="PTHR30503">
    <property type="entry name" value="INNER MEMBRANE PROTEIN YEDI"/>
    <property type="match status" value="1"/>
</dbReference>
<dbReference type="AlphaFoldDB" id="A0A1K1QHK0"/>
<sequence length="295" mass="31890">MASGFFALLDDIAALMDDVAVMSKVAAKKTAGILGDDLAVNAEKASGFISDRELPVLWAITKGSFLNKLIILPFAFLLSAFIPVAVTVILVLGGLYLAYEGAEKIYEFVSGHKHDTSELLDDDITIEELMVLEKQRIKSAIVTDFILSVEIVIIALGTVTSEPITTQIIVVTVIAIIATVGVYGIVALIVRMDEFGLKLINLNERDDSFSDKVGNLLVNALPWVIKFLAVVGTLALLSVAGGVFAHNIDYLHHLIEDIPLPGMLKEFLLGLVIGLLTIPIIGLLKKLFGKKKDKH</sequence>
<feature type="transmembrane region" description="Helical" evidence="1">
    <location>
        <begin position="227"/>
        <end position="247"/>
    </location>
</feature>
<accession>A0A1K1QHK0</accession>
<dbReference type="RefSeq" id="WP_072304269.1">
    <property type="nucleotide sequence ID" value="NZ_FPIY01000004.1"/>
</dbReference>
<keyword evidence="3" id="KW-1185">Reference proteome</keyword>
<gene>
    <name evidence="2" type="ORF">SAMN05660313_02636</name>
</gene>
<evidence type="ECO:0000256" key="1">
    <source>
        <dbReference type="SAM" id="Phobius"/>
    </source>
</evidence>
<dbReference type="Proteomes" id="UP000183257">
    <property type="component" value="Unassembled WGS sequence"/>
</dbReference>
<organism evidence="2 3">
    <name type="scientific">Cellulophaga fucicola</name>
    <dbReference type="NCBI Taxonomy" id="76595"/>
    <lineage>
        <taxon>Bacteria</taxon>
        <taxon>Pseudomonadati</taxon>
        <taxon>Bacteroidota</taxon>
        <taxon>Flavobacteriia</taxon>
        <taxon>Flavobacteriales</taxon>
        <taxon>Flavobacteriaceae</taxon>
        <taxon>Cellulophaga</taxon>
    </lineage>
</organism>
<keyword evidence="1" id="KW-0472">Membrane</keyword>
<feature type="transmembrane region" description="Helical" evidence="1">
    <location>
        <begin position="166"/>
        <end position="190"/>
    </location>
</feature>
<evidence type="ECO:0008006" key="4">
    <source>
        <dbReference type="Google" id="ProtNLM"/>
    </source>
</evidence>
<dbReference type="PANTHER" id="PTHR30503:SF3">
    <property type="entry name" value="INNER MEMBRANE PROTEIN YEDI"/>
    <property type="match status" value="1"/>
</dbReference>
<keyword evidence="1" id="KW-1133">Transmembrane helix</keyword>
<evidence type="ECO:0000313" key="3">
    <source>
        <dbReference type="Proteomes" id="UP000183257"/>
    </source>
</evidence>
<keyword evidence="1" id="KW-0812">Transmembrane</keyword>
<dbReference type="OrthoDB" id="9814178at2"/>
<dbReference type="GO" id="GO:0005886">
    <property type="term" value="C:plasma membrane"/>
    <property type="evidence" value="ECO:0007669"/>
    <property type="project" value="TreeGrafter"/>
</dbReference>
<dbReference type="EMBL" id="FPIY01000004">
    <property type="protein sequence ID" value="SFW59424.1"/>
    <property type="molecule type" value="Genomic_DNA"/>
</dbReference>
<evidence type="ECO:0000313" key="2">
    <source>
        <dbReference type="EMBL" id="SFW59424.1"/>
    </source>
</evidence>
<dbReference type="Pfam" id="PF05661">
    <property type="entry name" value="DUF808"/>
    <property type="match status" value="1"/>
</dbReference>
<dbReference type="PIRSF" id="PIRSF016660">
    <property type="entry name" value="YedI"/>
    <property type="match status" value="1"/>
</dbReference>
<dbReference type="InterPro" id="IPR008526">
    <property type="entry name" value="YedI"/>
</dbReference>
<proteinExistence type="predicted"/>
<feature type="transmembrane region" description="Helical" evidence="1">
    <location>
        <begin position="70"/>
        <end position="99"/>
    </location>
</feature>
<name>A0A1K1QHK0_9FLAO</name>
<feature type="transmembrane region" description="Helical" evidence="1">
    <location>
        <begin position="140"/>
        <end position="160"/>
    </location>
</feature>
<protein>
    <recommendedName>
        <fullName evidence="4">Inner membrane protein YedI</fullName>
    </recommendedName>
</protein>
<reference evidence="3" key="1">
    <citation type="submission" date="2016-11" db="EMBL/GenBank/DDBJ databases">
        <authorList>
            <person name="Varghese N."/>
            <person name="Submissions S."/>
        </authorList>
    </citation>
    <scope>NUCLEOTIDE SEQUENCE [LARGE SCALE GENOMIC DNA]</scope>
    <source>
        <strain evidence="3">DSM 24786</strain>
    </source>
</reference>
<feature type="transmembrane region" description="Helical" evidence="1">
    <location>
        <begin position="267"/>
        <end position="284"/>
    </location>
</feature>